<evidence type="ECO:0000313" key="5">
    <source>
        <dbReference type="EMBL" id="CAB5029521.1"/>
    </source>
</evidence>
<feature type="transmembrane region" description="Helical" evidence="2">
    <location>
        <begin position="33"/>
        <end position="56"/>
    </location>
</feature>
<accession>A0A6J7AN54</accession>
<feature type="region of interest" description="Disordered" evidence="1">
    <location>
        <begin position="1"/>
        <end position="25"/>
    </location>
</feature>
<dbReference type="Gene3D" id="1.20.120.80">
    <property type="entry name" value="Cytochrome c oxidase, subunit III, four-helix bundle"/>
    <property type="match status" value="1"/>
</dbReference>
<feature type="transmembrane region" description="Helical" evidence="2">
    <location>
        <begin position="138"/>
        <end position="159"/>
    </location>
</feature>
<name>A0A6J7AN54_9ZZZZ</name>
<dbReference type="GO" id="GO:0022904">
    <property type="term" value="P:respiratory electron transport chain"/>
    <property type="evidence" value="ECO:0007669"/>
    <property type="project" value="InterPro"/>
</dbReference>
<evidence type="ECO:0000256" key="1">
    <source>
        <dbReference type="SAM" id="MobiDB-lite"/>
    </source>
</evidence>
<protein>
    <submittedName>
        <fullName evidence="3">Unannotated protein</fullName>
    </submittedName>
</protein>
<feature type="compositionally biased region" description="Basic and acidic residues" evidence="1">
    <location>
        <begin position="1"/>
        <end position="12"/>
    </location>
</feature>
<keyword evidence="2" id="KW-1133">Transmembrane helix</keyword>
<sequence length="240" mass="26352">MSVTDHGHEHTGYFEGGGGYHDTPQEKHRKEHVAVWLFIFGDAVFFMLELFFWFYLRANNTAGMWRGADCTAQSPQSIAGGGPTATNICTDGLGNPITHEIATAAPLHTLAIAALIIIAAAFVWFAEVQARQGGTRKGVTPLLGLGVVFVVAAIVWQIVQFQILPFTTIQGAYASTFEFYMGSNIAHFLLALTVGFGLFNRSRIGKYEDGRWFQVHLSRIFFVWVAFSSAVLALVTVLFA</sequence>
<gene>
    <name evidence="3" type="ORF">UFOPK3164_01548</name>
    <name evidence="4" type="ORF">UFOPK3427_01774</name>
    <name evidence="5" type="ORF">UFOPK4112_01492</name>
</gene>
<evidence type="ECO:0000256" key="2">
    <source>
        <dbReference type="SAM" id="Phobius"/>
    </source>
</evidence>
<evidence type="ECO:0000313" key="3">
    <source>
        <dbReference type="EMBL" id="CAB4833930.1"/>
    </source>
</evidence>
<proteinExistence type="predicted"/>
<dbReference type="AlphaFoldDB" id="A0A6J7AN54"/>
<keyword evidence="2" id="KW-0812">Transmembrane</keyword>
<evidence type="ECO:0000313" key="4">
    <source>
        <dbReference type="EMBL" id="CAB4883501.1"/>
    </source>
</evidence>
<keyword evidence="2" id="KW-0472">Membrane</keyword>
<organism evidence="3">
    <name type="scientific">freshwater metagenome</name>
    <dbReference type="NCBI Taxonomy" id="449393"/>
    <lineage>
        <taxon>unclassified sequences</taxon>
        <taxon>metagenomes</taxon>
        <taxon>ecological metagenomes</taxon>
    </lineage>
</organism>
<dbReference type="GO" id="GO:0004129">
    <property type="term" value="F:cytochrome-c oxidase activity"/>
    <property type="evidence" value="ECO:0007669"/>
    <property type="project" value="InterPro"/>
</dbReference>
<dbReference type="GO" id="GO:0016020">
    <property type="term" value="C:membrane"/>
    <property type="evidence" value="ECO:0007669"/>
    <property type="project" value="InterPro"/>
</dbReference>
<feature type="transmembrane region" description="Helical" evidence="2">
    <location>
        <begin position="105"/>
        <end position="126"/>
    </location>
</feature>
<reference evidence="3" key="1">
    <citation type="submission" date="2020-05" db="EMBL/GenBank/DDBJ databases">
        <authorList>
            <person name="Chiriac C."/>
            <person name="Salcher M."/>
            <person name="Ghai R."/>
            <person name="Kavagutti S V."/>
        </authorList>
    </citation>
    <scope>NUCLEOTIDE SEQUENCE</scope>
</reference>
<feature type="transmembrane region" description="Helical" evidence="2">
    <location>
        <begin position="179"/>
        <end position="199"/>
    </location>
</feature>
<dbReference type="InterPro" id="IPR035973">
    <property type="entry name" value="Cyt_c_oxidase_su3-like_sf"/>
</dbReference>
<dbReference type="EMBL" id="CAFBPM010000017">
    <property type="protein sequence ID" value="CAB5029521.1"/>
    <property type="molecule type" value="Genomic_DNA"/>
</dbReference>
<dbReference type="InterPro" id="IPR013833">
    <property type="entry name" value="Cyt_c_oxidase_su3_a-hlx"/>
</dbReference>
<dbReference type="EMBL" id="CAFBLT010000003">
    <property type="protein sequence ID" value="CAB4883501.1"/>
    <property type="molecule type" value="Genomic_DNA"/>
</dbReference>
<dbReference type="SUPFAM" id="SSF81452">
    <property type="entry name" value="Cytochrome c oxidase subunit III-like"/>
    <property type="match status" value="1"/>
</dbReference>
<dbReference type="EMBL" id="CAFABE010000103">
    <property type="protein sequence ID" value="CAB4833930.1"/>
    <property type="molecule type" value="Genomic_DNA"/>
</dbReference>
<feature type="transmembrane region" description="Helical" evidence="2">
    <location>
        <begin position="220"/>
        <end position="239"/>
    </location>
</feature>